<dbReference type="Proteomes" id="UP000257587">
    <property type="component" value="Unassembled WGS sequence"/>
</dbReference>
<comment type="caution">
    <text evidence="1">The sequence shown here is derived from an EMBL/GenBank/DDBJ whole genome shotgun (WGS) entry which is preliminary data.</text>
</comment>
<organism evidence="1 2">
    <name type="scientific">Klebsiella pneumoniae</name>
    <dbReference type="NCBI Taxonomy" id="573"/>
    <lineage>
        <taxon>Bacteria</taxon>
        <taxon>Pseudomonadati</taxon>
        <taxon>Pseudomonadota</taxon>
        <taxon>Gammaproteobacteria</taxon>
        <taxon>Enterobacterales</taxon>
        <taxon>Enterobacteriaceae</taxon>
        <taxon>Klebsiella/Raoultella group</taxon>
        <taxon>Klebsiella</taxon>
        <taxon>Klebsiella pneumoniae complex</taxon>
    </lineage>
</organism>
<reference evidence="1 2" key="1">
    <citation type="submission" date="2018-08" db="EMBL/GenBank/DDBJ databases">
        <authorList>
            <consortium name="Pathogen Informatics"/>
        </authorList>
    </citation>
    <scope>NUCLEOTIDE SEQUENCE [LARGE SCALE GENOMIC DNA]</scope>
    <source>
        <strain evidence="1 2">EuSCAPE_AT002</strain>
    </source>
</reference>
<evidence type="ECO:0000313" key="2">
    <source>
        <dbReference type="Proteomes" id="UP000257587"/>
    </source>
</evidence>
<evidence type="ECO:0000313" key="1">
    <source>
        <dbReference type="EMBL" id="SXG11134.1"/>
    </source>
</evidence>
<protein>
    <submittedName>
        <fullName evidence="1">Uncharacterized protein</fullName>
    </submittedName>
</protein>
<proteinExistence type="predicted"/>
<dbReference type="AlphaFoldDB" id="A0A8B4U530"/>
<accession>A0A8B4U530</accession>
<gene>
    <name evidence="1" type="ORF">SAMEA3499874_00872</name>
</gene>
<name>A0A8B4U530_KLEPN</name>
<sequence length="49" mass="5714">MRSELIRGNPLFSVKQDAMRDNITSHLLIVILPEVKFRANQSLLYIQIM</sequence>
<dbReference type="EMBL" id="UKAW01000002">
    <property type="protein sequence ID" value="SXG11134.1"/>
    <property type="molecule type" value="Genomic_DNA"/>
</dbReference>